<organism evidence="1 2">
    <name type="scientific">Colletotrichum sojae</name>
    <dbReference type="NCBI Taxonomy" id="2175907"/>
    <lineage>
        <taxon>Eukaryota</taxon>
        <taxon>Fungi</taxon>
        <taxon>Dikarya</taxon>
        <taxon>Ascomycota</taxon>
        <taxon>Pezizomycotina</taxon>
        <taxon>Sordariomycetes</taxon>
        <taxon>Hypocreomycetidae</taxon>
        <taxon>Glomerellales</taxon>
        <taxon>Glomerellaceae</taxon>
        <taxon>Colletotrichum</taxon>
        <taxon>Colletotrichum orchidearum species complex</taxon>
    </lineage>
</organism>
<proteinExistence type="predicted"/>
<keyword evidence="2" id="KW-1185">Reference proteome</keyword>
<reference evidence="1 2" key="1">
    <citation type="journal article" date="2020" name="Phytopathology">
        <title>Genome Sequence Resources of Colletotrichum truncatum, C. plurivorum, C. musicola, and C. sojae: Four Species Pathogenic to Soybean (Glycine max).</title>
        <authorList>
            <person name="Rogerio F."/>
            <person name="Boufleur T.R."/>
            <person name="Ciampi-Guillardi M."/>
            <person name="Sukno S.A."/>
            <person name="Thon M.R."/>
            <person name="Massola Junior N.S."/>
            <person name="Baroncelli R."/>
        </authorList>
    </citation>
    <scope>NUCLEOTIDE SEQUENCE [LARGE SCALE GENOMIC DNA]</scope>
    <source>
        <strain evidence="1 2">LFN0009</strain>
    </source>
</reference>
<sequence>MALPNADEKTIDTTLKQEISGQNHVSRGEPVILADEVVYVNLINSCAGIFLEGERDAGLHLEIPTRSPAGWESFWKAVAYEARRKAALPPPTAPKTEACICWKSATEPCRFATRFVSTCFAQTAADVLTPSATW</sequence>
<gene>
    <name evidence="1" type="ORF">CSOJ01_11120</name>
</gene>
<comment type="caution">
    <text evidence="1">The sequence shown here is derived from an EMBL/GenBank/DDBJ whole genome shotgun (WGS) entry which is preliminary data.</text>
</comment>
<dbReference type="EMBL" id="WIGN01000248">
    <property type="protein sequence ID" value="KAF6803102.1"/>
    <property type="molecule type" value="Genomic_DNA"/>
</dbReference>
<accession>A0A8H6MNA7</accession>
<evidence type="ECO:0000313" key="2">
    <source>
        <dbReference type="Proteomes" id="UP000652219"/>
    </source>
</evidence>
<name>A0A8H6MNA7_9PEZI</name>
<dbReference type="AlphaFoldDB" id="A0A8H6MNA7"/>
<evidence type="ECO:0000313" key="1">
    <source>
        <dbReference type="EMBL" id="KAF6803102.1"/>
    </source>
</evidence>
<dbReference type="Proteomes" id="UP000652219">
    <property type="component" value="Unassembled WGS sequence"/>
</dbReference>
<protein>
    <submittedName>
        <fullName evidence="1">Uncharacterized protein</fullName>
    </submittedName>
</protein>